<name>A0A8T0PBK3_PANVG</name>
<dbReference type="AlphaFoldDB" id="A0A8T0PBK3"/>
<sequence length="341" mass="35493">MVGGGTERRRRGWRRRGDGRAARGVEVAGRQRRGGSARRLALGKGCLCRVSDIWHSAKELALRIVELSGSGPRPVRERALRNAAGECREVVAGPRSQRVQELRRHCLLAADTLRRAAPPPVEAAVPGEDVAGGEVDAAREGGGEVGGGGGLAGAARALAGSRHPRARRGAPRCRRYPRAPPGAAALPSPPARSPMRCCSQREGRGRRRPLGNRGRPAPPGPVVILQTPDASSPSEVGGRRGRASPGSRLGGGGAAPPRDPRIRSRRGWGWTQRAALARVRRGARCLGGRCHRQGGRLGGRASSAPPGAPLGTAGRRELRRPHRAGGGGGRAGGVAATGCWA</sequence>
<evidence type="ECO:0000313" key="3">
    <source>
        <dbReference type="Proteomes" id="UP000823388"/>
    </source>
</evidence>
<evidence type="ECO:0000256" key="1">
    <source>
        <dbReference type="SAM" id="MobiDB-lite"/>
    </source>
</evidence>
<dbReference type="EMBL" id="CM029052">
    <property type="protein sequence ID" value="KAG2558305.1"/>
    <property type="molecule type" value="Genomic_DNA"/>
</dbReference>
<keyword evidence="3" id="KW-1185">Reference proteome</keyword>
<feature type="region of interest" description="Disordered" evidence="1">
    <location>
        <begin position="292"/>
        <end position="341"/>
    </location>
</feature>
<feature type="compositionally biased region" description="Gly residues" evidence="1">
    <location>
        <begin position="143"/>
        <end position="152"/>
    </location>
</feature>
<protein>
    <submittedName>
        <fullName evidence="2">Uncharacterized protein</fullName>
    </submittedName>
</protein>
<feature type="compositionally biased region" description="Basic residues" evidence="1">
    <location>
        <begin position="162"/>
        <end position="177"/>
    </location>
</feature>
<organism evidence="2 3">
    <name type="scientific">Panicum virgatum</name>
    <name type="common">Blackwell switchgrass</name>
    <dbReference type="NCBI Taxonomy" id="38727"/>
    <lineage>
        <taxon>Eukaryota</taxon>
        <taxon>Viridiplantae</taxon>
        <taxon>Streptophyta</taxon>
        <taxon>Embryophyta</taxon>
        <taxon>Tracheophyta</taxon>
        <taxon>Spermatophyta</taxon>
        <taxon>Magnoliopsida</taxon>
        <taxon>Liliopsida</taxon>
        <taxon>Poales</taxon>
        <taxon>Poaceae</taxon>
        <taxon>PACMAD clade</taxon>
        <taxon>Panicoideae</taxon>
        <taxon>Panicodae</taxon>
        <taxon>Paniceae</taxon>
        <taxon>Panicinae</taxon>
        <taxon>Panicum</taxon>
        <taxon>Panicum sect. Hiantes</taxon>
    </lineage>
</organism>
<proteinExistence type="predicted"/>
<evidence type="ECO:0000313" key="2">
    <source>
        <dbReference type="EMBL" id="KAG2558305.1"/>
    </source>
</evidence>
<feature type="region of interest" description="Disordered" evidence="1">
    <location>
        <begin position="1"/>
        <end position="34"/>
    </location>
</feature>
<reference evidence="2" key="1">
    <citation type="submission" date="2020-05" db="EMBL/GenBank/DDBJ databases">
        <title>WGS assembly of Panicum virgatum.</title>
        <authorList>
            <person name="Lovell J.T."/>
            <person name="Jenkins J."/>
            <person name="Shu S."/>
            <person name="Juenger T.E."/>
            <person name="Schmutz J."/>
        </authorList>
    </citation>
    <scope>NUCLEOTIDE SEQUENCE</scope>
    <source>
        <strain evidence="2">AP13</strain>
    </source>
</reference>
<dbReference type="Proteomes" id="UP000823388">
    <property type="component" value="Chromosome 8N"/>
</dbReference>
<feature type="region of interest" description="Disordered" evidence="1">
    <location>
        <begin position="140"/>
        <end position="267"/>
    </location>
</feature>
<comment type="caution">
    <text evidence="2">The sequence shown here is derived from an EMBL/GenBank/DDBJ whole genome shotgun (WGS) entry which is preliminary data.</text>
</comment>
<accession>A0A8T0PBK3</accession>
<gene>
    <name evidence="2" type="ORF">PVAP13_8NG115601</name>
</gene>